<evidence type="ECO:0000313" key="1">
    <source>
        <dbReference type="EMBL" id="VDK47293.1"/>
    </source>
</evidence>
<organism evidence="1 2">
    <name type="scientific">Cylicostephanus goldi</name>
    <name type="common">Nematode worm</name>
    <dbReference type="NCBI Taxonomy" id="71465"/>
    <lineage>
        <taxon>Eukaryota</taxon>
        <taxon>Metazoa</taxon>
        <taxon>Ecdysozoa</taxon>
        <taxon>Nematoda</taxon>
        <taxon>Chromadorea</taxon>
        <taxon>Rhabditida</taxon>
        <taxon>Rhabditina</taxon>
        <taxon>Rhabditomorpha</taxon>
        <taxon>Strongyloidea</taxon>
        <taxon>Strongylidae</taxon>
        <taxon>Cylicostephanus</taxon>
    </lineage>
</organism>
<protein>
    <submittedName>
        <fullName evidence="1">Uncharacterized protein</fullName>
    </submittedName>
</protein>
<dbReference type="OrthoDB" id="5844176at2759"/>
<reference evidence="1 2" key="1">
    <citation type="submission" date="2018-11" db="EMBL/GenBank/DDBJ databases">
        <authorList>
            <consortium name="Pathogen Informatics"/>
        </authorList>
    </citation>
    <scope>NUCLEOTIDE SEQUENCE [LARGE SCALE GENOMIC DNA]</scope>
</reference>
<dbReference type="EMBL" id="UYRV01001628">
    <property type="protein sequence ID" value="VDK47293.1"/>
    <property type="molecule type" value="Genomic_DNA"/>
</dbReference>
<dbReference type="Proteomes" id="UP000271889">
    <property type="component" value="Unassembled WGS sequence"/>
</dbReference>
<name>A0A3P6QWW9_CYLGO</name>
<sequence>KAKEFDRLEEVCDRVLSEKEKEHYQQTKARLAHFYRWV</sequence>
<dbReference type="AlphaFoldDB" id="A0A3P6QWW9"/>
<evidence type="ECO:0000313" key="2">
    <source>
        <dbReference type="Proteomes" id="UP000271889"/>
    </source>
</evidence>
<feature type="non-terminal residue" evidence="1">
    <location>
        <position position="1"/>
    </location>
</feature>
<accession>A0A3P6QWW9</accession>
<gene>
    <name evidence="1" type="ORF">CGOC_LOCUS984</name>
</gene>
<proteinExistence type="predicted"/>
<keyword evidence="2" id="KW-1185">Reference proteome</keyword>